<reference evidence="1 2" key="1">
    <citation type="journal article" date="2015" name="Nature">
        <title>rRNA introns, odd ribosomes, and small enigmatic genomes across a large radiation of phyla.</title>
        <authorList>
            <person name="Brown C.T."/>
            <person name="Hug L.A."/>
            <person name="Thomas B.C."/>
            <person name="Sharon I."/>
            <person name="Castelle C.J."/>
            <person name="Singh A."/>
            <person name="Wilkins M.J."/>
            <person name="Williams K.H."/>
            <person name="Banfield J.F."/>
        </authorList>
    </citation>
    <scope>NUCLEOTIDE SEQUENCE [LARGE SCALE GENOMIC DNA]</scope>
</reference>
<dbReference type="Proteomes" id="UP000034588">
    <property type="component" value="Unassembled WGS sequence"/>
</dbReference>
<proteinExistence type="predicted"/>
<organism evidence="1 2">
    <name type="scientific">Candidatus Gottesmanbacteria bacterium GW2011_GWB1_49_7</name>
    <dbReference type="NCBI Taxonomy" id="1618448"/>
    <lineage>
        <taxon>Bacteria</taxon>
        <taxon>Candidatus Gottesmaniibacteriota</taxon>
    </lineage>
</organism>
<dbReference type="AlphaFoldDB" id="A0A0G1YU47"/>
<accession>A0A0G1YU47</accession>
<gene>
    <name evidence="1" type="ORF">UY48_C0051G0006</name>
</gene>
<evidence type="ECO:0000313" key="1">
    <source>
        <dbReference type="EMBL" id="KKW09889.1"/>
    </source>
</evidence>
<sequence length="81" mass="9387">MKTIELLNPGWVKKEIRRQETRYQRQNGAKGRLVGKGEQEGIVKWKWADINILSGGVLFLKGINTPVKIVERRVVIYMHIT</sequence>
<dbReference type="EMBL" id="LCQD01000051">
    <property type="protein sequence ID" value="KKW09889.1"/>
    <property type="molecule type" value="Genomic_DNA"/>
</dbReference>
<comment type="caution">
    <text evidence="1">The sequence shown here is derived from an EMBL/GenBank/DDBJ whole genome shotgun (WGS) entry which is preliminary data.</text>
</comment>
<name>A0A0G1YU47_9BACT</name>
<protein>
    <submittedName>
        <fullName evidence="1">Uncharacterized protein</fullName>
    </submittedName>
</protein>
<evidence type="ECO:0000313" key="2">
    <source>
        <dbReference type="Proteomes" id="UP000034588"/>
    </source>
</evidence>